<sequence length="683" mass="78164">MLKLYYKKQRGESLNPRLLQDQQQRVRAQSEMAAAQTMIPQHHLQQQQQQQSSGLSTINNHEQQQLPGPTREEVLSAQVQSLQEQIQNMAITNAMNRTPTGMSHAISQPSIHNDLMYPGTSPLYRPPPPMQHDPHQMYAMPYGYNPTQPQPPPPSLYDQQPYAMPHVHQQPPPPQPPPYYSQMRYGTQTLPHNSGMSFSMYEPQQQQQFQSPQNHPLYGGQSFDDYHQHHLQMQQQQQQTIPNANNTFHLHQANASNSRLDPPLELNRNLTNWGLTYRAQTRTPRKTWAEFKSEHDLRNSDATNSQGFTQDIIPQNQQQQSQAFEIPSSNHHQQQQPQHSPPRDPDLRPLQSSQSTMAMHETPMMRRRPSTPKYENGAATSEKPAAGFTIKDTPAAVDMTPEMQAKRNALYANLMKRKEKIADKVEEKEAQYSEKREVERAKQEAAEQRKIETEFRRQKLLEEYKRKKLEKEFPELAAATSSPSMSARSNSNLQRGHSQPPFVQLGKSQSNMHEIQARSTPRTSRAKSNAGDENSTPRIPSTAEPSLKLFAKHVPKSNRSLIVNALQFSIFPGAVSSDQRNKVQEALAQSDSKHFLLLFRDHKCQYRALYTWDGASDTAHKIHGMGPKIVKEEMMSMMFKYDSGSKHFNKIPAKHLSPTIDGFLIHDQLWQKPKIPHSGARQL</sequence>
<evidence type="ECO:0000313" key="2">
    <source>
        <dbReference type="WBParaSite" id="PS1159_v2.g5546.t1"/>
    </source>
</evidence>
<proteinExistence type="predicted"/>
<dbReference type="Proteomes" id="UP000887580">
    <property type="component" value="Unplaced"/>
</dbReference>
<protein>
    <submittedName>
        <fullName evidence="2">CKK domain-containing protein</fullName>
    </submittedName>
</protein>
<reference evidence="2" key="1">
    <citation type="submission" date="2022-11" db="UniProtKB">
        <authorList>
            <consortium name="WormBaseParasite"/>
        </authorList>
    </citation>
    <scope>IDENTIFICATION</scope>
</reference>
<evidence type="ECO:0000313" key="1">
    <source>
        <dbReference type="Proteomes" id="UP000887580"/>
    </source>
</evidence>
<accession>A0AC35GIX1</accession>
<dbReference type="WBParaSite" id="PS1159_v2.g5546.t1">
    <property type="protein sequence ID" value="PS1159_v2.g5546.t1"/>
    <property type="gene ID" value="PS1159_v2.g5546"/>
</dbReference>
<organism evidence="1 2">
    <name type="scientific">Panagrolaimus sp. PS1159</name>
    <dbReference type="NCBI Taxonomy" id="55785"/>
    <lineage>
        <taxon>Eukaryota</taxon>
        <taxon>Metazoa</taxon>
        <taxon>Ecdysozoa</taxon>
        <taxon>Nematoda</taxon>
        <taxon>Chromadorea</taxon>
        <taxon>Rhabditida</taxon>
        <taxon>Tylenchina</taxon>
        <taxon>Panagrolaimomorpha</taxon>
        <taxon>Panagrolaimoidea</taxon>
        <taxon>Panagrolaimidae</taxon>
        <taxon>Panagrolaimus</taxon>
    </lineage>
</organism>
<name>A0AC35GIX1_9BILA</name>